<dbReference type="CDD" id="cd03674">
    <property type="entry name" value="NUDIX_Hydrolase"/>
    <property type="match status" value="1"/>
</dbReference>
<dbReference type="SUPFAM" id="SSF55811">
    <property type="entry name" value="Nudix"/>
    <property type="match status" value="1"/>
</dbReference>
<dbReference type="InterPro" id="IPR015797">
    <property type="entry name" value="NUDIX_hydrolase-like_dom_sf"/>
</dbReference>
<dbReference type="OrthoDB" id="129709at2"/>
<feature type="region of interest" description="Disordered" evidence="1">
    <location>
        <begin position="191"/>
        <end position="216"/>
    </location>
</feature>
<evidence type="ECO:0000256" key="1">
    <source>
        <dbReference type="SAM" id="MobiDB-lite"/>
    </source>
</evidence>
<evidence type="ECO:0000313" key="4">
    <source>
        <dbReference type="Proteomes" id="UP000199603"/>
    </source>
</evidence>
<dbReference type="PANTHER" id="PTHR43736">
    <property type="entry name" value="ADP-RIBOSE PYROPHOSPHATASE"/>
    <property type="match status" value="1"/>
</dbReference>
<dbReference type="PROSITE" id="PS51462">
    <property type="entry name" value="NUDIX"/>
    <property type="match status" value="1"/>
</dbReference>
<dbReference type="Proteomes" id="UP000199603">
    <property type="component" value="Unassembled WGS sequence"/>
</dbReference>
<gene>
    <name evidence="3" type="ORF">SAMN04488509_101434</name>
</gene>
<protein>
    <submittedName>
        <fullName evidence="3">NUDIX domain-containing protein</fullName>
    </submittedName>
</protein>
<dbReference type="Gene3D" id="3.90.79.10">
    <property type="entry name" value="Nucleoside Triphosphate Pyrophosphohydrolase"/>
    <property type="match status" value="1"/>
</dbReference>
<dbReference type="Pfam" id="PF00293">
    <property type="entry name" value="NUDIX"/>
    <property type="match status" value="1"/>
</dbReference>
<evidence type="ECO:0000259" key="2">
    <source>
        <dbReference type="PROSITE" id="PS51462"/>
    </source>
</evidence>
<dbReference type="STRING" id="265719.SAMN04488509_101434"/>
<organism evidence="3 4">
    <name type="scientific">Aquimonas voraii</name>
    <dbReference type="NCBI Taxonomy" id="265719"/>
    <lineage>
        <taxon>Bacteria</taxon>
        <taxon>Pseudomonadati</taxon>
        <taxon>Pseudomonadota</taxon>
        <taxon>Gammaproteobacteria</taxon>
        <taxon>Lysobacterales</taxon>
        <taxon>Lysobacteraceae</taxon>
        <taxon>Aquimonas</taxon>
    </lineage>
</organism>
<dbReference type="InterPro" id="IPR000086">
    <property type="entry name" value="NUDIX_hydrolase_dom"/>
</dbReference>
<proteinExistence type="predicted"/>
<dbReference type="PANTHER" id="PTHR43736:SF1">
    <property type="entry name" value="DIHYDRONEOPTERIN TRIPHOSPHATE DIPHOSPHATASE"/>
    <property type="match status" value="1"/>
</dbReference>
<dbReference type="GO" id="GO:0003824">
    <property type="term" value="F:catalytic activity"/>
    <property type="evidence" value="ECO:0007669"/>
    <property type="project" value="UniProtKB-ARBA"/>
</dbReference>
<keyword evidence="4" id="KW-1185">Reference proteome</keyword>
<name>A0A1G6SCK3_9GAMM</name>
<dbReference type="RefSeq" id="WP_091238245.1">
    <property type="nucleotide sequence ID" value="NZ_FNAG01000001.1"/>
</dbReference>
<evidence type="ECO:0000313" key="3">
    <source>
        <dbReference type="EMBL" id="SDD14599.1"/>
    </source>
</evidence>
<sequence>MTSPIDTPERRAHLRAAFEAHALRCPPQADLAAAYIDLLADPLAFSRERLAGHFTGSAWLVSGDGQRVLLTHHRKLQRWLQLGGHADGDADLAAVALREAEEESGLQGLSLEGGLFDLDRHWIPERGEVPGHWHYDVRYVVRAGSDEVFAVSEESLALAWVSIEDLLIAASSDESLQRMARLWQALRQARQQASRAPADPGVTPSSQPGFAPGASG</sequence>
<reference evidence="3 4" key="1">
    <citation type="submission" date="2016-10" db="EMBL/GenBank/DDBJ databases">
        <authorList>
            <person name="de Groot N.N."/>
        </authorList>
    </citation>
    <scope>NUCLEOTIDE SEQUENCE [LARGE SCALE GENOMIC DNA]</scope>
    <source>
        <strain evidence="3 4">DSM 16957</strain>
    </source>
</reference>
<feature type="domain" description="Nudix hydrolase" evidence="2">
    <location>
        <begin position="51"/>
        <end position="186"/>
    </location>
</feature>
<dbReference type="AlphaFoldDB" id="A0A1G6SCK3"/>
<accession>A0A1G6SCK3</accession>
<dbReference type="EMBL" id="FNAG01000001">
    <property type="protein sequence ID" value="SDD14599.1"/>
    <property type="molecule type" value="Genomic_DNA"/>
</dbReference>